<evidence type="ECO:0000313" key="2">
    <source>
        <dbReference type="EMBL" id="KAJ9653632.1"/>
    </source>
</evidence>
<protein>
    <submittedName>
        <fullName evidence="2">Uncharacterized protein</fullName>
    </submittedName>
</protein>
<name>A0ABQ9NGH5_9PEZI</name>
<accession>A0ABQ9NGH5</accession>
<sequence>MWHQFALIGDSDVISTDVDCNFNHLSQSYEALGYDPDRLRTPTPDHTVDTVVISDDDPNTDNDTDNEEVEDNDLPVLKPIVIERFQRMVREVVKEAERVLWEELMWTGPEGRFSIPLDKIVDDVTFTKRGVSFVSKSSSGLADGLDWMIDRMQTSSEGRKMRMGGIWNVRRVRRYIRKVIKYLGLLLFGTHTTYGQPGRGTEITPIRHQNGFLQDRNV</sequence>
<reference evidence="2" key="1">
    <citation type="submission" date="2022-10" db="EMBL/GenBank/DDBJ databases">
        <title>Culturing micro-colonial fungi from biological soil crusts in the Mojave desert and describing Neophaeococcomyces mojavensis, and introducing the new genera and species Taxawa tesnikishii.</title>
        <authorList>
            <person name="Kurbessoian T."/>
            <person name="Stajich J.E."/>
        </authorList>
    </citation>
    <scope>NUCLEOTIDE SEQUENCE</scope>
    <source>
        <strain evidence="2">TK_1</strain>
    </source>
</reference>
<proteinExistence type="predicted"/>
<organism evidence="2 3">
    <name type="scientific">Coniosporium apollinis</name>
    <dbReference type="NCBI Taxonomy" id="61459"/>
    <lineage>
        <taxon>Eukaryota</taxon>
        <taxon>Fungi</taxon>
        <taxon>Dikarya</taxon>
        <taxon>Ascomycota</taxon>
        <taxon>Pezizomycotina</taxon>
        <taxon>Dothideomycetes</taxon>
        <taxon>Dothideomycetes incertae sedis</taxon>
        <taxon>Coniosporium</taxon>
    </lineage>
</organism>
<keyword evidence="3" id="KW-1185">Reference proteome</keyword>
<feature type="compositionally biased region" description="Low complexity" evidence="1">
    <location>
        <begin position="41"/>
        <end position="52"/>
    </location>
</feature>
<dbReference type="Proteomes" id="UP001172684">
    <property type="component" value="Unassembled WGS sequence"/>
</dbReference>
<feature type="compositionally biased region" description="Acidic residues" evidence="1">
    <location>
        <begin position="54"/>
        <end position="70"/>
    </location>
</feature>
<evidence type="ECO:0000313" key="3">
    <source>
        <dbReference type="Proteomes" id="UP001172684"/>
    </source>
</evidence>
<feature type="region of interest" description="Disordered" evidence="1">
    <location>
        <begin position="35"/>
        <end position="70"/>
    </location>
</feature>
<dbReference type="EMBL" id="JAPDRL010000306">
    <property type="protein sequence ID" value="KAJ9653632.1"/>
    <property type="molecule type" value="Genomic_DNA"/>
</dbReference>
<gene>
    <name evidence="2" type="ORF">H2201_009121</name>
</gene>
<evidence type="ECO:0000256" key="1">
    <source>
        <dbReference type="SAM" id="MobiDB-lite"/>
    </source>
</evidence>
<comment type="caution">
    <text evidence="2">The sequence shown here is derived from an EMBL/GenBank/DDBJ whole genome shotgun (WGS) entry which is preliminary data.</text>
</comment>